<gene>
    <name evidence="1" type="ORF">OLEA9_A068312</name>
</gene>
<dbReference type="AlphaFoldDB" id="A0A8S0T9Q7"/>
<comment type="caution">
    <text evidence="1">The sequence shown here is derived from an EMBL/GenBank/DDBJ whole genome shotgun (WGS) entry which is preliminary data.</text>
</comment>
<evidence type="ECO:0000313" key="1">
    <source>
        <dbReference type="EMBL" id="CAA3001792.1"/>
    </source>
</evidence>
<dbReference type="Gramene" id="OE9A068312T1">
    <property type="protein sequence ID" value="OE9A068312C1"/>
    <property type="gene ID" value="OE9A068312"/>
</dbReference>
<name>A0A8S0T9Q7_OLEEU</name>
<accession>A0A8S0T9Q7</accession>
<sequence>MEGGLRGIATYGVPLYTNIVNGNNLPFTLQPSTRTSSASGWVPWDANTREILWTMPNPRWGQYYGNSTLMPSCKEEHWLATVAPLLA</sequence>
<dbReference type="EMBL" id="CACTIH010005782">
    <property type="protein sequence ID" value="CAA3001792.1"/>
    <property type="molecule type" value="Genomic_DNA"/>
</dbReference>
<reference evidence="1 2" key="1">
    <citation type="submission" date="2019-12" db="EMBL/GenBank/DDBJ databases">
        <authorList>
            <person name="Alioto T."/>
            <person name="Alioto T."/>
            <person name="Gomez Garrido J."/>
        </authorList>
    </citation>
    <scope>NUCLEOTIDE SEQUENCE [LARGE SCALE GENOMIC DNA]</scope>
</reference>
<keyword evidence="2" id="KW-1185">Reference proteome</keyword>
<organism evidence="1 2">
    <name type="scientific">Olea europaea subsp. europaea</name>
    <dbReference type="NCBI Taxonomy" id="158383"/>
    <lineage>
        <taxon>Eukaryota</taxon>
        <taxon>Viridiplantae</taxon>
        <taxon>Streptophyta</taxon>
        <taxon>Embryophyta</taxon>
        <taxon>Tracheophyta</taxon>
        <taxon>Spermatophyta</taxon>
        <taxon>Magnoliopsida</taxon>
        <taxon>eudicotyledons</taxon>
        <taxon>Gunneridae</taxon>
        <taxon>Pentapetalae</taxon>
        <taxon>asterids</taxon>
        <taxon>lamiids</taxon>
        <taxon>Lamiales</taxon>
        <taxon>Oleaceae</taxon>
        <taxon>Oleeae</taxon>
        <taxon>Olea</taxon>
    </lineage>
</organism>
<protein>
    <submittedName>
        <fullName evidence="1">Uncharacterized protein</fullName>
    </submittedName>
</protein>
<dbReference type="OrthoDB" id="416253at2759"/>
<evidence type="ECO:0000313" key="2">
    <source>
        <dbReference type="Proteomes" id="UP000594638"/>
    </source>
</evidence>
<dbReference type="Proteomes" id="UP000594638">
    <property type="component" value="Unassembled WGS sequence"/>
</dbReference>
<proteinExistence type="predicted"/>